<feature type="transmembrane region" description="Helical" evidence="1">
    <location>
        <begin position="53"/>
        <end position="75"/>
    </location>
</feature>
<name>A0A1Y1YMA0_9FUNG</name>
<reference evidence="2 3" key="1">
    <citation type="submission" date="2016-07" db="EMBL/GenBank/DDBJ databases">
        <title>Pervasive Adenine N6-methylation of Active Genes in Fungi.</title>
        <authorList>
            <consortium name="DOE Joint Genome Institute"/>
            <person name="Mondo S.J."/>
            <person name="Dannebaum R.O."/>
            <person name="Kuo R.C."/>
            <person name="Labutti K."/>
            <person name="Haridas S."/>
            <person name="Kuo A."/>
            <person name="Salamov A."/>
            <person name="Ahrendt S.R."/>
            <person name="Lipzen A."/>
            <person name="Sullivan W."/>
            <person name="Andreopoulos W.B."/>
            <person name="Clum A."/>
            <person name="Lindquist E."/>
            <person name="Daum C."/>
            <person name="Ramamoorthy G.K."/>
            <person name="Gryganskyi A."/>
            <person name="Culley D."/>
            <person name="Magnuson J.K."/>
            <person name="James T.Y."/>
            <person name="O'Malley M.A."/>
            <person name="Stajich J.E."/>
            <person name="Spatafora J.W."/>
            <person name="Visel A."/>
            <person name="Grigoriev I.V."/>
        </authorList>
    </citation>
    <scope>NUCLEOTIDE SEQUENCE [LARGE SCALE GENOMIC DNA]</scope>
    <source>
        <strain evidence="2 3">CBS 931.73</strain>
    </source>
</reference>
<keyword evidence="1" id="KW-0472">Membrane</keyword>
<dbReference type="Proteomes" id="UP000193498">
    <property type="component" value="Unassembled WGS sequence"/>
</dbReference>
<comment type="caution">
    <text evidence="2">The sequence shown here is derived from an EMBL/GenBank/DDBJ whole genome shotgun (WGS) entry which is preliminary data.</text>
</comment>
<keyword evidence="1" id="KW-1133">Transmembrane helix</keyword>
<gene>
    <name evidence="2" type="ORF">K493DRAFT_313356</name>
</gene>
<evidence type="ECO:0000313" key="2">
    <source>
        <dbReference type="EMBL" id="ORX99121.1"/>
    </source>
</evidence>
<feature type="transmembrane region" description="Helical" evidence="1">
    <location>
        <begin position="96"/>
        <end position="114"/>
    </location>
</feature>
<dbReference type="AlphaFoldDB" id="A0A1Y1YMA0"/>
<feature type="transmembrane region" description="Helical" evidence="1">
    <location>
        <begin position="126"/>
        <end position="152"/>
    </location>
</feature>
<protein>
    <submittedName>
        <fullName evidence="2">Uncharacterized protein</fullName>
    </submittedName>
</protein>
<organism evidence="2 3">
    <name type="scientific">Basidiobolus meristosporus CBS 931.73</name>
    <dbReference type="NCBI Taxonomy" id="1314790"/>
    <lineage>
        <taxon>Eukaryota</taxon>
        <taxon>Fungi</taxon>
        <taxon>Fungi incertae sedis</taxon>
        <taxon>Zoopagomycota</taxon>
        <taxon>Entomophthoromycotina</taxon>
        <taxon>Basidiobolomycetes</taxon>
        <taxon>Basidiobolales</taxon>
        <taxon>Basidiobolaceae</taxon>
        <taxon>Basidiobolus</taxon>
    </lineage>
</organism>
<dbReference type="EMBL" id="MCFE01000102">
    <property type="protein sequence ID" value="ORX99121.1"/>
    <property type="molecule type" value="Genomic_DNA"/>
</dbReference>
<keyword evidence="3" id="KW-1185">Reference proteome</keyword>
<dbReference type="InParanoid" id="A0A1Y1YMA0"/>
<evidence type="ECO:0000256" key="1">
    <source>
        <dbReference type="SAM" id="Phobius"/>
    </source>
</evidence>
<keyword evidence="1" id="KW-0812">Transmembrane</keyword>
<sequence length="190" mass="21208">MLLSWKRIITSHLANEDFKVLGFTLRFELSCLAVSCILLTGAELLENEMLVGYIQLFILHGISTTLLISRLLSFYQARNFLARLGGCGSFDDRVREVVLEGSYAILGFGIYLLTNSMNRILGTKNPLSYVILTTVDPAVLSVSAIIMFHLLYKENMLSTHKDALANPVPMQAKAIEGLSQENYSKLDEEI</sequence>
<evidence type="ECO:0000313" key="3">
    <source>
        <dbReference type="Proteomes" id="UP000193498"/>
    </source>
</evidence>
<proteinExistence type="predicted"/>
<accession>A0A1Y1YMA0</accession>
<feature type="transmembrane region" description="Helical" evidence="1">
    <location>
        <begin position="20"/>
        <end position="41"/>
    </location>
</feature>